<organism evidence="1 2">
    <name type="scientific">Sulfuritortus calidifontis</name>
    <dbReference type="NCBI Taxonomy" id="1914471"/>
    <lineage>
        <taxon>Bacteria</taxon>
        <taxon>Pseudomonadati</taxon>
        <taxon>Pseudomonadota</taxon>
        <taxon>Betaproteobacteria</taxon>
        <taxon>Nitrosomonadales</taxon>
        <taxon>Thiobacillaceae</taxon>
        <taxon>Sulfuritortus</taxon>
    </lineage>
</organism>
<name>A0A4R3JYV2_9PROT</name>
<dbReference type="OrthoDB" id="5623992at2"/>
<evidence type="ECO:0000313" key="2">
    <source>
        <dbReference type="Proteomes" id="UP000295135"/>
    </source>
</evidence>
<proteinExistence type="predicted"/>
<reference evidence="1 2" key="1">
    <citation type="submission" date="2019-03" db="EMBL/GenBank/DDBJ databases">
        <title>Genomic Encyclopedia of Type Strains, Phase IV (KMG-IV): sequencing the most valuable type-strain genomes for metagenomic binning, comparative biology and taxonomic classification.</title>
        <authorList>
            <person name="Goeker M."/>
        </authorList>
    </citation>
    <scope>NUCLEOTIDE SEQUENCE [LARGE SCALE GENOMIC DNA]</scope>
    <source>
        <strain evidence="1 2">DSM 103923</strain>
    </source>
</reference>
<dbReference type="EMBL" id="SLZY01000001">
    <property type="protein sequence ID" value="TCS73935.1"/>
    <property type="molecule type" value="Genomic_DNA"/>
</dbReference>
<dbReference type="AlphaFoldDB" id="A0A4R3JYV2"/>
<dbReference type="Proteomes" id="UP000295135">
    <property type="component" value="Unassembled WGS sequence"/>
</dbReference>
<protein>
    <submittedName>
        <fullName evidence="1">Uncharacterized protein</fullName>
    </submittedName>
</protein>
<dbReference type="RefSeq" id="WP_126459537.1">
    <property type="nucleotide sequence ID" value="NZ_AP018721.1"/>
</dbReference>
<accession>A0A4R3JYV2</accession>
<gene>
    <name evidence="1" type="ORF">EDC61_101157</name>
</gene>
<comment type="caution">
    <text evidence="1">The sequence shown here is derived from an EMBL/GenBank/DDBJ whole genome shotgun (WGS) entry which is preliminary data.</text>
</comment>
<evidence type="ECO:0000313" key="1">
    <source>
        <dbReference type="EMBL" id="TCS73935.1"/>
    </source>
</evidence>
<sequence>MSGIAGFSDADLHLVQAALRERFGRQVQVEEVETEIRLHPADRELTVCPALYWKEDDCNFVVSKTGDNQFRSMFFWSIKDRFATGKEEYDNLGDCLVTTLKMQEEAAHRRAAETAGG</sequence>
<keyword evidence="2" id="KW-1185">Reference proteome</keyword>